<dbReference type="KEGG" id="lri:NCTC12151_00182"/>
<proteinExistence type="predicted"/>
<name>A0A2X4XCY3_9GAMM</name>
<dbReference type="AlphaFoldDB" id="A0A2X4XCY3"/>
<dbReference type="OrthoDB" id="9870592at2"/>
<protein>
    <submittedName>
        <fullName evidence="1">Uncharacterized protein</fullName>
    </submittedName>
</protein>
<dbReference type="EMBL" id="LS483470">
    <property type="protein sequence ID" value="SQI34464.1"/>
    <property type="molecule type" value="Genomic_DNA"/>
</dbReference>
<sequence length="189" mass="22079">MKEFRKNHLRLVVDNGRDLQKQEENIEDLSFNELITLAFSRPPGAVPEKLMSILQPYLHAGRLEITPAEVPPERLQRLREKYPDLTSEESVALCSARPFDSYPSFEDEIAREQSLVKQKVHEELQARLNDLKQRNPDIDVTLPLEWQSEEHRQLIVDSYPHYFNGGAFMYWEDMDALIEIDPNQSSNDE</sequence>
<dbReference type="Proteomes" id="UP000249005">
    <property type="component" value="Chromosome 1"/>
</dbReference>
<dbReference type="RefSeq" id="WP_111738881.1">
    <property type="nucleotide sequence ID" value="NZ_LR698987.1"/>
</dbReference>
<evidence type="ECO:0000313" key="1">
    <source>
        <dbReference type="EMBL" id="SQI34464.1"/>
    </source>
</evidence>
<evidence type="ECO:0000313" key="2">
    <source>
        <dbReference type="Proteomes" id="UP000249005"/>
    </source>
</evidence>
<reference evidence="1 2" key="1">
    <citation type="submission" date="2018-06" db="EMBL/GenBank/DDBJ databases">
        <authorList>
            <consortium name="Pathogen Informatics"/>
            <person name="Doyle S."/>
        </authorList>
    </citation>
    <scope>NUCLEOTIDE SEQUENCE [LARGE SCALE GENOMIC DNA]</scope>
    <source>
        <strain evidence="1 2">NCTC12151</strain>
    </source>
</reference>
<organism evidence="1 2">
    <name type="scientific">Leminorella richardii</name>
    <dbReference type="NCBI Taxonomy" id="158841"/>
    <lineage>
        <taxon>Bacteria</taxon>
        <taxon>Pseudomonadati</taxon>
        <taxon>Pseudomonadota</taxon>
        <taxon>Gammaproteobacteria</taxon>
        <taxon>Enterobacterales</taxon>
        <taxon>Budviciaceae</taxon>
        <taxon>Leminorella</taxon>
    </lineage>
</organism>
<accession>A0A2X4XCY3</accession>
<gene>
    <name evidence="1" type="ORF">NCTC12151_00182</name>
</gene>
<keyword evidence="2" id="KW-1185">Reference proteome</keyword>